<reference evidence="3" key="1">
    <citation type="journal article" date="2017" name="Plant J.">
        <title>The pomegranate (Punica granatum L.) genome and the genomics of punicalagin biosynthesis.</title>
        <authorList>
            <person name="Qin G."/>
            <person name="Xu C."/>
            <person name="Ming R."/>
            <person name="Tang H."/>
            <person name="Guyot R."/>
            <person name="Kramer E.M."/>
            <person name="Hu Y."/>
            <person name="Yi X."/>
            <person name="Qi Y."/>
            <person name="Xu X."/>
            <person name="Gao Z."/>
            <person name="Pan H."/>
            <person name="Jian J."/>
            <person name="Tian Y."/>
            <person name="Yue Z."/>
            <person name="Xu Y."/>
        </authorList>
    </citation>
    <scope>NUCLEOTIDE SEQUENCE [LARGE SCALE GENOMIC DNA]</scope>
    <source>
        <strain evidence="3">cv. Dabenzi</strain>
    </source>
</reference>
<sequence length="91" mass="10411">MRSSTSTKLADDLVCGDVNRDEPPLPRSGVSNVLPLSLFKIEGERRYWWWRLSAPPPPQKRFLEETKLFGVGVDWPTSHHRPSLPLRSDSI</sequence>
<comment type="caution">
    <text evidence="2">The sequence shown here is derived from an EMBL/GenBank/DDBJ whole genome shotgun (WGS) entry which is preliminary data.</text>
</comment>
<evidence type="ECO:0000313" key="3">
    <source>
        <dbReference type="Proteomes" id="UP000197138"/>
    </source>
</evidence>
<name>A0A218XGI9_PUNGR</name>
<feature type="region of interest" description="Disordered" evidence="1">
    <location>
        <begin position="1"/>
        <end position="26"/>
    </location>
</feature>
<protein>
    <submittedName>
        <fullName evidence="2">Uncharacterized protein</fullName>
    </submittedName>
</protein>
<dbReference type="AlphaFoldDB" id="A0A218XGI9"/>
<accession>A0A218XGI9</accession>
<dbReference type="Proteomes" id="UP000197138">
    <property type="component" value="Unassembled WGS sequence"/>
</dbReference>
<organism evidence="2 3">
    <name type="scientific">Punica granatum</name>
    <name type="common">Pomegranate</name>
    <dbReference type="NCBI Taxonomy" id="22663"/>
    <lineage>
        <taxon>Eukaryota</taxon>
        <taxon>Viridiplantae</taxon>
        <taxon>Streptophyta</taxon>
        <taxon>Embryophyta</taxon>
        <taxon>Tracheophyta</taxon>
        <taxon>Spermatophyta</taxon>
        <taxon>Magnoliopsida</taxon>
        <taxon>eudicotyledons</taxon>
        <taxon>Gunneridae</taxon>
        <taxon>Pentapetalae</taxon>
        <taxon>rosids</taxon>
        <taxon>malvids</taxon>
        <taxon>Myrtales</taxon>
        <taxon>Lythraceae</taxon>
        <taxon>Punica</taxon>
    </lineage>
</organism>
<gene>
    <name evidence="2" type="ORF">CDL15_Pgr004010</name>
</gene>
<proteinExistence type="predicted"/>
<dbReference type="EMBL" id="MTKT01001810">
    <property type="protein sequence ID" value="OWM83581.1"/>
    <property type="molecule type" value="Genomic_DNA"/>
</dbReference>
<evidence type="ECO:0000256" key="1">
    <source>
        <dbReference type="SAM" id="MobiDB-lite"/>
    </source>
</evidence>
<evidence type="ECO:0000313" key="2">
    <source>
        <dbReference type="EMBL" id="OWM83581.1"/>
    </source>
</evidence>